<proteinExistence type="predicted"/>
<accession>A0ACD3YWD1</accession>
<dbReference type="Proteomes" id="UP000830768">
    <property type="component" value="Chromosome 4"/>
</dbReference>
<dbReference type="EMBL" id="CP090033">
    <property type="protein sequence ID" value="UPK93190.1"/>
    <property type="molecule type" value="Genomic_DNA"/>
</dbReference>
<gene>
    <name evidence="1" type="ORF">LCI18_004125</name>
</gene>
<evidence type="ECO:0000313" key="2">
    <source>
        <dbReference type="Proteomes" id="UP000830768"/>
    </source>
</evidence>
<sequence length="617" mass="68723">MSARMGSSAAMAIRTPLQKDEIRLLRLSSKTESTSQPVITFEQVSLSDPNFPSFVALSYVWGDLEDTLPLDVSGEVIPATRNLHVILQCLSSANFDQFLWIDALCINQNDLLERAAQVALMGGIYSRASYVLAFLSPLSEPFDIGLDFLQEAARDSELHYEPSLSPHISVNGLTASSESLRDSLISFFAAPWWTRVWTVQEYALAANVIFQCGNRRMEGSEVLVAFRNLATHERKCCWAARRAADGNARGFLDYPSEANGGLTLFKATLRINNLNSIINAEAFGVQNLLDATSLFRTRQCSDPRDRVFGLLGLHLKDDNLQKMLPTDYTIPTALLYRNLAMAAIENSQTLDVLSHVLHRPSIRKRTPGLPSWVPDWDALMDDDYHLMYTERTDKLRHFSASKDLKPKWILHDSGLVTTHGLQFAKIAATAPGYPDPNSTTGGKQLLERWRQLSGLPQEPIAPPNGDSDESKREWAFQRSLCGNVTLSQWADHSCDHTAAYNTWHSWFTHPEPASLPEDARSTAREFDFLVQIASLGRCFFVTADGDMAFGPELAQVDDVVVIIPGGRVPYVLRRADTPTSLEDRVPTYEFIGDAFVDCVMVGEKVEGSPTFQDMAII</sequence>
<keyword evidence="2" id="KW-1185">Reference proteome</keyword>
<evidence type="ECO:0000313" key="1">
    <source>
        <dbReference type="EMBL" id="UPK93190.1"/>
    </source>
</evidence>
<protein>
    <submittedName>
        <fullName evidence="1">Uncharacterized protein</fullName>
    </submittedName>
</protein>
<organism evidence="1 2">
    <name type="scientific">Fusarium solani subsp. cucurbitae</name>
    <name type="common">Neocosmosporum cucurbitae</name>
    <dbReference type="NCBI Taxonomy" id="2747967"/>
    <lineage>
        <taxon>Eukaryota</taxon>
        <taxon>Fungi</taxon>
        <taxon>Dikarya</taxon>
        <taxon>Ascomycota</taxon>
        <taxon>Pezizomycotina</taxon>
        <taxon>Sordariomycetes</taxon>
        <taxon>Hypocreomycetidae</taxon>
        <taxon>Hypocreales</taxon>
        <taxon>Nectriaceae</taxon>
        <taxon>Fusarium</taxon>
        <taxon>Fusarium solani species complex</taxon>
    </lineage>
</organism>
<reference evidence="1" key="1">
    <citation type="submission" date="2021-11" db="EMBL/GenBank/DDBJ databases">
        <title>Fusarium solani-melongenae Genome sequencing and assembly.</title>
        <authorList>
            <person name="Xie S."/>
            <person name="Huang L."/>
            <person name="Zhang X."/>
        </authorList>
    </citation>
    <scope>NUCLEOTIDE SEQUENCE</scope>
    <source>
        <strain evidence="1">CRI 24-3</strain>
    </source>
</reference>
<name>A0ACD3YWD1_FUSSC</name>